<dbReference type="EnsemblMetazoa" id="CJA15113b.1">
    <property type="protein sequence ID" value="CJA15113b.1"/>
    <property type="gene ID" value="WBGene00134317"/>
</dbReference>
<evidence type="ECO:0000256" key="15">
    <source>
        <dbReference type="SAM" id="Phobius"/>
    </source>
</evidence>
<dbReference type="GO" id="GO:0015280">
    <property type="term" value="F:ligand-gated sodium channel activity"/>
    <property type="evidence" value="ECO:0007669"/>
    <property type="project" value="TreeGrafter"/>
</dbReference>
<evidence type="ECO:0000256" key="3">
    <source>
        <dbReference type="ARBA" id="ARBA00022448"/>
    </source>
</evidence>
<feature type="transmembrane region" description="Helical" evidence="15">
    <location>
        <begin position="58"/>
        <end position="83"/>
    </location>
</feature>
<dbReference type="Gene3D" id="2.60.470.10">
    <property type="entry name" value="Acid-sensing ion channels like domains"/>
    <property type="match status" value="1"/>
</dbReference>
<evidence type="ECO:0000256" key="9">
    <source>
        <dbReference type="ARBA" id="ARBA00023136"/>
    </source>
</evidence>
<keyword evidence="5 13" id="KW-0812">Transmembrane</keyword>
<keyword evidence="12 13" id="KW-0407">Ion channel</keyword>
<proteinExistence type="inferred from homology"/>
<dbReference type="GO" id="GO:0005886">
    <property type="term" value="C:plasma membrane"/>
    <property type="evidence" value="ECO:0007669"/>
    <property type="project" value="TreeGrafter"/>
</dbReference>
<evidence type="ECO:0000256" key="7">
    <source>
        <dbReference type="ARBA" id="ARBA00023053"/>
    </source>
</evidence>
<evidence type="ECO:0000313" key="17">
    <source>
        <dbReference type="Proteomes" id="UP000005237"/>
    </source>
</evidence>
<feature type="transmembrane region" description="Helical" evidence="15">
    <location>
        <begin position="469"/>
        <end position="493"/>
    </location>
</feature>
<keyword evidence="6 15" id="KW-1133">Transmembrane helix</keyword>
<evidence type="ECO:0000256" key="14">
    <source>
        <dbReference type="SAM" id="MobiDB-lite"/>
    </source>
</evidence>
<dbReference type="AlphaFoldDB" id="A0A8R1DY06"/>
<keyword evidence="4 13" id="KW-0894">Sodium channel</keyword>
<dbReference type="Proteomes" id="UP000005237">
    <property type="component" value="Unassembled WGS sequence"/>
</dbReference>
<protein>
    <submittedName>
        <fullName evidence="16">Uncharacterized protein</fullName>
    </submittedName>
</protein>
<keyword evidence="17" id="KW-1185">Reference proteome</keyword>
<name>A0A8R1DY06_CAEJA</name>
<evidence type="ECO:0000256" key="6">
    <source>
        <dbReference type="ARBA" id="ARBA00022989"/>
    </source>
</evidence>
<evidence type="ECO:0000256" key="11">
    <source>
        <dbReference type="ARBA" id="ARBA00023201"/>
    </source>
</evidence>
<feature type="region of interest" description="Disordered" evidence="14">
    <location>
        <begin position="573"/>
        <end position="631"/>
    </location>
</feature>
<evidence type="ECO:0000256" key="12">
    <source>
        <dbReference type="ARBA" id="ARBA00023303"/>
    </source>
</evidence>
<evidence type="ECO:0000256" key="13">
    <source>
        <dbReference type="RuleBase" id="RU000679"/>
    </source>
</evidence>
<keyword evidence="9 15" id="KW-0472">Membrane</keyword>
<evidence type="ECO:0000256" key="4">
    <source>
        <dbReference type="ARBA" id="ARBA00022461"/>
    </source>
</evidence>
<evidence type="ECO:0000256" key="10">
    <source>
        <dbReference type="ARBA" id="ARBA00023180"/>
    </source>
</evidence>
<dbReference type="Gene3D" id="1.10.287.770">
    <property type="entry name" value="YojJ-like"/>
    <property type="match status" value="1"/>
</dbReference>
<dbReference type="PRINTS" id="PR01078">
    <property type="entry name" value="AMINACHANNEL"/>
</dbReference>
<keyword evidence="3 13" id="KW-0813">Transport</keyword>
<evidence type="ECO:0000256" key="1">
    <source>
        <dbReference type="ARBA" id="ARBA00004141"/>
    </source>
</evidence>
<evidence type="ECO:0000256" key="2">
    <source>
        <dbReference type="ARBA" id="ARBA00007193"/>
    </source>
</evidence>
<dbReference type="InterPro" id="IPR001873">
    <property type="entry name" value="ENaC"/>
</dbReference>
<reference evidence="16" key="2">
    <citation type="submission" date="2022-06" db="UniProtKB">
        <authorList>
            <consortium name="EnsemblMetazoa"/>
        </authorList>
    </citation>
    <scope>IDENTIFICATION</scope>
    <source>
        <strain evidence="16">DF5081</strain>
    </source>
</reference>
<dbReference type="PANTHER" id="PTHR11690">
    <property type="entry name" value="AMILORIDE-SENSITIVE SODIUM CHANNEL-RELATED"/>
    <property type="match status" value="1"/>
</dbReference>
<dbReference type="PANTHER" id="PTHR11690:SF118">
    <property type="entry name" value="SODIUM CHANNEL PROTEIN NACH"/>
    <property type="match status" value="1"/>
</dbReference>
<evidence type="ECO:0000313" key="16">
    <source>
        <dbReference type="EnsemblMetazoa" id="CJA15113b.1"/>
    </source>
</evidence>
<evidence type="ECO:0000256" key="5">
    <source>
        <dbReference type="ARBA" id="ARBA00022692"/>
    </source>
</evidence>
<dbReference type="Pfam" id="PF00858">
    <property type="entry name" value="ASC"/>
    <property type="match status" value="1"/>
</dbReference>
<comment type="similarity">
    <text evidence="2 13">Belongs to the amiloride-sensitive sodium channel (TC 1.A.6) family.</text>
</comment>
<keyword evidence="10" id="KW-0325">Glycoprotein</keyword>
<keyword evidence="7" id="KW-0915">Sodium</keyword>
<keyword evidence="11 13" id="KW-0739">Sodium transport</keyword>
<accession>A0A8R1DY06</accession>
<organism evidence="16 17">
    <name type="scientific">Caenorhabditis japonica</name>
    <dbReference type="NCBI Taxonomy" id="281687"/>
    <lineage>
        <taxon>Eukaryota</taxon>
        <taxon>Metazoa</taxon>
        <taxon>Ecdysozoa</taxon>
        <taxon>Nematoda</taxon>
        <taxon>Chromadorea</taxon>
        <taxon>Rhabditida</taxon>
        <taxon>Rhabditina</taxon>
        <taxon>Rhabditomorpha</taxon>
        <taxon>Rhabditoidea</taxon>
        <taxon>Rhabditidae</taxon>
        <taxon>Peloderinae</taxon>
        <taxon>Caenorhabditis</taxon>
    </lineage>
</organism>
<comment type="subcellular location">
    <subcellularLocation>
        <location evidence="1">Membrane</location>
        <topology evidence="1">Multi-pass membrane protein</topology>
    </subcellularLocation>
</comment>
<evidence type="ECO:0000256" key="8">
    <source>
        <dbReference type="ARBA" id="ARBA00023065"/>
    </source>
</evidence>
<sequence>MSKRKPSSIFPENSLKSFKNVSKTESVGSIYRETKHFSTITTVNGPKRIFYGKGFARIFWILVVIVVFALLVYQITLIVQNFFSKPTLSQISFFANDDGMDFPSVTICNLNPVKRSYIHNLNATGDLSLEVFNYLLATKTNSIFMFNNADRNSLRIAHENTMLFLKNHPDLEIVSFLNSAQFDCNELFPTCYYLGKNFNCCSFMTQSITTLGKCWQLSIQNVPELWIKKQSSSSMSTKLGLQIVANARHEEQFADFHYSSFQENGFRYFVHPPADNPDLAAEGITVSPSRIVNSAIKAVLHDLLNRANWGNCTHVWPAGYNTSLPYSSSVCQALCTAAYFEKLCGCAPFSYNIDRKLNTCLPYVEVACMEDKMTRFENDTEILELPPCSECHLECQKTSYWSYTSYGDGFNNSSMKWLLDLTNESESYVRENIAVVNIHFMEQFYTSYTQVKATSLTTVFSLIGGLNGLWFGMSVVSLTEIILFLSKISWIMVSRKRRHHLFVKKESEKRKEQNLEVAIQEVEESRSRMNSSANLCALDDCNPEYWYRNPQPFSNSSMDSVVHLAHEFNGQAQTENASGRISVKSHVKFENIQEEEEGEEGEEEGEGEQKEKGKSKGNGSKTSRNNLIGKF</sequence>
<reference evidence="17" key="1">
    <citation type="submission" date="2010-08" db="EMBL/GenBank/DDBJ databases">
        <authorList>
            <consortium name="Caenorhabditis japonica Sequencing Consortium"/>
            <person name="Wilson R.K."/>
        </authorList>
    </citation>
    <scope>NUCLEOTIDE SEQUENCE [LARGE SCALE GENOMIC DNA]</scope>
    <source>
        <strain evidence="17">DF5081</strain>
    </source>
</reference>
<keyword evidence="8 13" id="KW-0406">Ion transport</keyword>
<feature type="compositionally biased region" description="Polar residues" evidence="14">
    <location>
        <begin position="622"/>
        <end position="631"/>
    </location>
</feature>
<feature type="compositionally biased region" description="Acidic residues" evidence="14">
    <location>
        <begin position="592"/>
        <end position="606"/>
    </location>
</feature>